<dbReference type="Proteomes" id="UP000054877">
    <property type="component" value="Unassembled WGS sequence"/>
</dbReference>
<keyword evidence="5 7" id="KW-0472">Membrane</keyword>
<gene>
    <name evidence="9" type="ORF">Lspi_2631</name>
</gene>
<dbReference type="EMBL" id="LNYX01000032">
    <property type="protein sequence ID" value="KTD61389.1"/>
    <property type="molecule type" value="Genomic_DNA"/>
</dbReference>
<dbReference type="InterPro" id="IPR036874">
    <property type="entry name" value="Carbonic_anhydrase_sf"/>
</dbReference>
<evidence type="ECO:0000256" key="1">
    <source>
        <dbReference type="ARBA" id="ARBA00004141"/>
    </source>
</evidence>
<feature type="transmembrane region" description="Helical" evidence="7">
    <location>
        <begin position="20"/>
        <end position="43"/>
    </location>
</feature>
<feature type="transmembrane region" description="Helical" evidence="7">
    <location>
        <begin position="176"/>
        <end position="197"/>
    </location>
</feature>
<proteinExistence type="inferred from homology"/>
<evidence type="ECO:0000256" key="3">
    <source>
        <dbReference type="ARBA" id="ARBA00022692"/>
    </source>
</evidence>
<feature type="transmembrane region" description="Helical" evidence="7">
    <location>
        <begin position="268"/>
        <end position="286"/>
    </location>
</feature>
<keyword evidence="10" id="KW-1185">Reference proteome</keyword>
<name>A0A0W0YWU9_LEGSP</name>
<dbReference type="RefSeq" id="WP_058484547.1">
    <property type="nucleotide sequence ID" value="NZ_CAAAII010000007.1"/>
</dbReference>
<keyword evidence="4 7" id="KW-1133">Transmembrane helix</keyword>
<dbReference type="OrthoDB" id="9769739at2"/>
<dbReference type="GO" id="GO:0004089">
    <property type="term" value="F:carbonate dehydratase activity"/>
    <property type="evidence" value="ECO:0007669"/>
    <property type="project" value="InterPro"/>
</dbReference>
<evidence type="ECO:0000256" key="5">
    <source>
        <dbReference type="ARBA" id="ARBA00023136"/>
    </source>
</evidence>
<dbReference type="InterPro" id="IPR011547">
    <property type="entry name" value="SLC26A/SulP_dom"/>
</dbReference>
<feature type="transmembrane region" description="Helical" evidence="7">
    <location>
        <begin position="73"/>
        <end position="91"/>
    </location>
</feature>
<protein>
    <submittedName>
        <fullName evidence="9">Sulfate transporter</fullName>
    </submittedName>
</protein>
<feature type="transmembrane region" description="Helical" evidence="7">
    <location>
        <begin position="97"/>
        <end position="116"/>
    </location>
</feature>
<dbReference type="Gene3D" id="3.40.1050.10">
    <property type="entry name" value="Carbonic anhydrase"/>
    <property type="match status" value="1"/>
</dbReference>
<comment type="similarity">
    <text evidence="2">Belongs to the beta-class carbonic anhydrase family.</text>
</comment>
<feature type="binding site" evidence="6">
    <location>
        <position position="589"/>
    </location>
    <ligand>
        <name>Zn(2+)</name>
        <dbReference type="ChEBI" id="CHEBI:29105"/>
    </ligand>
</feature>
<comment type="cofactor">
    <cofactor evidence="6">
        <name>Zn(2+)</name>
        <dbReference type="ChEBI" id="CHEBI:29105"/>
    </cofactor>
    <text evidence="6">Binds 1 zinc ion per subunit.</text>
</comment>
<reference evidence="9 10" key="1">
    <citation type="submission" date="2015-11" db="EMBL/GenBank/DDBJ databases">
        <title>Genomic analysis of 38 Legionella species identifies large and diverse effector repertoires.</title>
        <authorList>
            <person name="Burstein D."/>
            <person name="Amaro F."/>
            <person name="Zusman T."/>
            <person name="Lifshitz Z."/>
            <person name="Cohen O."/>
            <person name="Gilbert J.A."/>
            <person name="Pupko T."/>
            <person name="Shuman H.A."/>
            <person name="Segal G."/>
        </authorList>
    </citation>
    <scope>NUCLEOTIDE SEQUENCE [LARGE SCALE GENOMIC DNA]</scope>
    <source>
        <strain evidence="9 10">Mt.St.Helens-9</strain>
    </source>
</reference>
<dbReference type="GO" id="GO:0008270">
    <property type="term" value="F:zinc ion binding"/>
    <property type="evidence" value="ECO:0007669"/>
    <property type="project" value="InterPro"/>
</dbReference>
<keyword evidence="3 7" id="KW-0812">Transmembrane</keyword>
<dbReference type="PANTHER" id="PTHR11814">
    <property type="entry name" value="SULFATE TRANSPORTER"/>
    <property type="match status" value="1"/>
</dbReference>
<feature type="transmembrane region" description="Helical" evidence="7">
    <location>
        <begin position="209"/>
        <end position="226"/>
    </location>
</feature>
<dbReference type="AlphaFoldDB" id="A0A0W0YWU9"/>
<comment type="subcellular location">
    <subcellularLocation>
        <location evidence="1">Membrane</location>
        <topology evidence="1">Multi-pass membrane protein</topology>
    </subcellularLocation>
</comment>
<feature type="transmembrane region" description="Helical" evidence="7">
    <location>
        <begin position="400"/>
        <end position="431"/>
    </location>
</feature>
<accession>A0A0W0YWU9</accession>
<evidence type="ECO:0000313" key="10">
    <source>
        <dbReference type="Proteomes" id="UP000054877"/>
    </source>
</evidence>
<evidence type="ECO:0000256" key="6">
    <source>
        <dbReference type="PIRSR" id="PIRSR601765-1"/>
    </source>
</evidence>
<dbReference type="InterPro" id="IPR001902">
    <property type="entry name" value="SLC26A/SulP_fam"/>
</dbReference>
<comment type="caution">
    <text evidence="9">The sequence shown here is derived from an EMBL/GenBank/DDBJ whole genome shotgun (WGS) entry which is preliminary data.</text>
</comment>
<feature type="transmembrane region" description="Helical" evidence="7">
    <location>
        <begin position="49"/>
        <end position="66"/>
    </location>
</feature>
<keyword evidence="6" id="KW-0862">Zinc</keyword>
<dbReference type="InterPro" id="IPR001765">
    <property type="entry name" value="Carbonic_anhydrase"/>
</dbReference>
<feature type="transmembrane region" description="Helical" evidence="7">
    <location>
        <begin position="350"/>
        <end position="379"/>
    </location>
</feature>
<feature type="binding site" evidence="6">
    <location>
        <position position="591"/>
    </location>
    <ligand>
        <name>Zn(2+)</name>
        <dbReference type="ChEBI" id="CHEBI:29105"/>
    </ligand>
</feature>
<evidence type="ECO:0000256" key="4">
    <source>
        <dbReference type="ARBA" id="ARBA00022989"/>
    </source>
</evidence>
<dbReference type="Pfam" id="PF00916">
    <property type="entry name" value="Sulfate_transp"/>
    <property type="match status" value="1"/>
</dbReference>
<feature type="binding site" evidence="6">
    <location>
        <position position="642"/>
    </location>
    <ligand>
        <name>Zn(2+)</name>
        <dbReference type="ChEBI" id="CHEBI:29105"/>
    </ligand>
</feature>
<evidence type="ECO:0000259" key="8">
    <source>
        <dbReference type="Pfam" id="PF00916"/>
    </source>
</evidence>
<feature type="domain" description="SLC26A/SulP transporter" evidence="8">
    <location>
        <begin position="20"/>
        <end position="392"/>
    </location>
</feature>
<sequence>MTTAINSGLRKLNVYKRRHLKFDVIAAIVVFLVAIPLCLGIALASGTSLISGLISGMIGGIVVGTLSGSQVSVSGPAAGMAAVVLTAITQLGDFNTFLLALMLAGALQVIVGVLRAGMVADYVPSNVVQGLLCAIGILLIIKQLPLAFTFSSELTELEAHLLETTESLNLNPLYDFSYHINSGAIIISLISFAILIFCDTVKLRWLESIPAPILVVIAGIILNELFQMTNSSFVQNTPQLVNIPHTNGVGDLTDQLTFPKWSAWTNPLVYLYALIIAIVASLESLLNVKASEKLDKKRRYCSKDQELVAQGTGNIIAGLIGAIPITSVIVRTSVNIQAGARTKFSAILHGFFLLFAVLLIPQWLNTIPIASLAVILIYTGYKLTKPSIYSNIYRQGSDRFIPFIATVISIVIFNLLAGILIGLSISLFYILKSNSKARLDIVKEFYPKGVISRLILPQQISFLNKASLVAELDSIPPKSQLIIDATQSNYIDKEIIELIQEYKNEQAPLKQISLNLVGFQEKYEIHNYIDFIHVTTYDVQSNLAPYEVLNILREGNLRFLQDTRIHRSSKIDVPHTSQGQHPIAVVLGCIDSRVPVETIFDMSFGDLFCIRIAGNVINDDVLASMEYACHVAGAKLIVVLGHTRCGAIQSACDGVEKGHITQLLAKISPALNAETETQTNRNSSNTAFLDHVTSLNVANTLHQVYKNSDILKTMIEQDNISMVGSIYNVETGMVHFHDFSGELAQLCQNTNDVIVEKTRQLLMEAGISPSVKDKKPEQHGQLQE</sequence>
<evidence type="ECO:0000313" key="9">
    <source>
        <dbReference type="EMBL" id="KTD61389.1"/>
    </source>
</evidence>
<feature type="transmembrane region" description="Helical" evidence="7">
    <location>
        <begin position="307"/>
        <end position="330"/>
    </location>
</feature>
<evidence type="ECO:0000256" key="2">
    <source>
        <dbReference type="ARBA" id="ARBA00006217"/>
    </source>
</evidence>
<dbReference type="GO" id="GO:0016020">
    <property type="term" value="C:membrane"/>
    <property type="evidence" value="ECO:0007669"/>
    <property type="project" value="UniProtKB-SubCell"/>
</dbReference>
<dbReference type="STRING" id="452.Lspi_2631"/>
<feature type="binding site" evidence="6">
    <location>
        <position position="645"/>
    </location>
    <ligand>
        <name>Zn(2+)</name>
        <dbReference type="ChEBI" id="CHEBI:29105"/>
    </ligand>
</feature>
<dbReference type="Pfam" id="PF00484">
    <property type="entry name" value="Pro_CA"/>
    <property type="match status" value="1"/>
</dbReference>
<dbReference type="GO" id="GO:0055085">
    <property type="term" value="P:transmembrane transport"/>
    <property type="evidence" value="ECO:0007669"/>
    <property type="project" value="InterPro"/>
</dbReference>
<organism evidence="9 10">
    <name type="scientific">Legionella spiritensis</name>
    <dbReference type="NCBI Taxonomy" id="452"/>
    <lineage>
        <taxon>Bacteria</taxon>
        <taxon>Pseudomonadati</taxon>
        <taxon>Pseudomonadota</taxon>
        <taxon>Gammaproteobacteria</taxon>
        <taxon>Legionellales</taxon>
        <taxon>Legionellaceae</taxon>
        <taxon>Legionella</taxon>
    </lineage>
</organism>
<dbReference type="SUPFAM" id="SSF53056">
    <property type="entry name" value="beta-carbonic anhydrase, cab"/>
    <property type="match status" value="1"/>
</dbReference>
<feature type="transmembrane region" description="Helical" evidence="7">
    <location>
        <begin position="128"/>
        <end position="148"/>
    </location>
</feature>
<dbReference type="SMART" id="SM00947">
    <property type="entry name" value="Pro_CA"/>
    <property type="match status" value="1"/>
</dbReference>
<keyword evidence="6" id="KW-0479">Metal-binding</keyword>
<evidence type="ECO:0000256" key="7">
    <source>
        <dbReference type="SAM" id="Phobius"/>
    </source>
</evidence>
<dbReference type="PATRIC" id="fig|452.5.peg.2913"/>